<dbReference type="EMBL" id="PJQM01000232">
    <property type="protein sequence ID" value="RCI06093.1"/>
    <property type="molecule type" value="Genomic_DNA"/>
</dbReference>
<sequence>MLGMAENLAGVFLKYIDTEEQIIKRSYQEHSPEDFVFDMSSIEKEFNLTNEFVLNGLLTLSKKSGLMWCETLAASLNAQQPTNN</sequence>
<evidence type="ECO:0000313" key="1">
    <source>
        <dbReference type="EMBL" id="RCI06093.1"/>
    </source>
</evidence>
<gene>
    <name evidence="1" type="ORF">CU098_013381</name>
</gene>
<name>A0A367KV53_RHIST</name>
<dbReference type="Proteomes" id="UP000253551">
    <property type="component" value="Unassembled WGS sequence"/>
</dbReference>
<organism evidence="1 2">
    <name type="scientific">Rhizopus stolonifer</name>
    <name type="common">Rhizopus nigricans</name>
    <dbReference type="NCBI Taxonomy" id="4846"/>
    <lineage>
        <taxon>Eukaryota</taxon>
        <taxon>Fungi</taxon>
        <taxon>Fungi incertae sedis</taxon>
        <taxon>Mucoromycota</taxon>
        <taxon>Mucoromycotina</taxon>
        <taxon>Mucoromycetes</taxon>
        <taxon>Mucorales</taxon>
        <taxon>Mucorineae</taxon>
        <taxon>Rhizopodaceae</taxon>
        <taxon>Rhizopus</taxon>
    </lineage>
</organism>
<evidence type="ECO:0000313" key="2">
    <source>
        <dbReference type="Proteomes" id="UP000253551"/>
    </source>
</evidence>
<dbReference type="AlphaFoldDB" id="A0A367KV53"/>
<protein>
    <submittedName>
        <fullName evidence="1">Uncharacterized protein</fullName>
    </submittedName>
</protein>
<reference evidence="1 2" key="1">
    <citation type="journal article" date="2018" name="G3 (Bethesda)">
        <title>Phylogenetic and Phylogenomic Definition of Rhizopus Species.</title>
        <authorList>
            <person name="Gryganskyi A.P."/>
            <person name="Golan J."/>
            <person name="Dolatabadi S."/>
            <person name="Mondo S."/>
            <person name="Robb S."/>
            <person name="Idnurm A."/>
            <person name="Muszewska A."/>
            <person name="Steczkiewicz K."/>
            <person name="Masonjones S."/>
            <person name="Liao H.L."/>
            <person name="Gajdeczka M.T."/>
            <person name="Anike F."/>
            <person name="Vuek A."/>
            <person name="Anishchenko I.M."/>
            <person name="Voigt K."/>
            <person name="de Hoog G.S."/>
            <person name="Smith M.E."/>
            <person name="Heitman J."/>
            <person name="Vilgalys R."/>
            <person name="Stajich J.E."/>
        </authorList>
    </citation>
    <scope>NUCLEOTIDE SEQUENCE [LARGE SCALE GENOMIC DNA]</scope>
    <source>
        <strain evidence="1 2">LSU 92-RS-03</strain>
    </source>
</reference>
<proteinExistence type="predicted"/>
<accession>A0A367KV53</accession>
<keyword evidence="2" id="KW-1185">Reference proteome</keyword>
<comment type="caution">
    <text evidence="1">The sequence shown here is derived from an EMBL/GenBank/DDBJ whole genome shotgun (WGS) entry which is preliminary data.</text>
</comment>